<dbReference type="EMBL" id="CP090175">
    <property type="protein sequence ID" value="UJO24955.1"/>
    <property type="molecule type" value="Genomic_DNA"/>
</dbReference>
<keyword evidence="4" id="KW-0472">Membrane</keyword>
<dbReference type="PANTHER" id="PTHR33365:SF11">
    <property type="entry name" value="TAT PATHWAY SIGNAL SEQUENCE"/>
    <property type="match status" value="1"/>
</dbReference>
<evidence type="ECO:0000313" key="6">
    <source>
        <dbReference type="Proteomes" id="UP000756132"/>
    </source>
</evidence>
<evidence type="ECO:0000256" key="2">
    <source>
        <dbReference type="ARBA" id="ARBA00023002"/>
    </source>
</evidence>
<dbReference type="InterPro" id="IPR021765">
    <property type="entry name" value="UstYa-like"/>
</dbReference>
<evidence type="ECO:0000256" key="3">
    <source>
        <dbReference type="ARBA" id="ARBA00035112"/>
    </source>
</evidence>
<dbReference type="OrthoDB" id="3687641at2759"/>
<keyword evidence="4" id="KW-1133">Transmembrane helix</keyword>
<dbReference type="KEGG" id="ffu:CLAFUR5_14548"/>
<feature type="transmembrane region" description="Helical" evidence="4">
    <location>
        <begin position="43"/>
        <end position="66"/>
    </location>
</feature>
<dbReference type="GeneID" id="71994426"/>
<dbReference type="Proteomes" id="UP000756132">
    <property type="component" value="Chromosome 13"/>
</dbReference>
<evidence type="ECO:0000256" key="1">
    <source>
        <dbReference type="ARBA" id="ARBA00004685"/>
    </source>
</evidence>
<keyword evidence="4" id="KW-0812">Transmembrane</keyword>
<dbReference type="GO" id="GO:0043386">
    <property type="term" value="P:mycotoxin biosynthetic process"/>
    <property type="evidence" value="ECO:0007669"/>
    <property type="project" value="InterPro"/>
</dbReference>
<keyword evidence="6" id="KW-1185">Reference proteome</keyword>
<keyword evidence="2" id="KW-0560">Oxidoreductase</keyword>
<dbReference type="RefSeq" id="XP_047769321.1">
    <property type="nucleotide sequence ID" value="XM_047913696.1"/>
</dbReference>
<dbReference type="Pfam" id="PF11807">
    <property type="entry name" value="UstYa"/>
    <property type="match status" value="1"/>
</dbReference>
<dbReference type="AlphaFoldDB" id="A0A9Q8UWG1"/>
<reference evidence="5" key="2">
    <citation type="journal article" date="2022" name="Microb. Genom.">
        <title>A chromosome-scale genome assembly of the tomato pathogen Cladosporium fulvum reveals a compartmentalized genome architecture and the presence of a dispensable chromosome.</title>
        <authorList>
            <person name="Zaccaron A.Z."/>
            <person name="Chen L.H."/>
            <person name="Samaras A."/>
            <person name="Stergiopoulos I."/>
        </authorList>
    </citation>
    <scope>NUCLEOTIDE SEQUENCE</scope>
    <source>
        <strain evidence="5">Race5_Kim</strain>
    </source>
</reference>
<reference evidence="5" key="1">
    <citation type="submission" date="2021-12" db="EMBL/GenBank/DDBJ databases">
        <authorList>
            <person name="Zaccaron A."/>
            <person name="Stergiopoulos I."/>
        </authorList>
    </citation>
    <scope>NUCLEOTIDE SEQUENCE</scope>
    <source>
        <strain evidence="5">Race5_Kim</strain>
    </source>
</reference>
<name>A0A9Q8UWG1_PASFU</name>
<dbReference type="PANTHER" id="PTHR33365">
    <property type="entry name" value="YALI0B05434P"/>
    <property type="match status" value="1"/>
</dbReference>
<accession>A0A9Q8UWG1</accession>
<organism evidence="5 6">
    <name type="scientific">Passalora fulva</name>
    <name type="common">Tomato leaf mold</name>
    <name type="synonym">Cladosporium fulvum</name>
    <dbReference type="NCBI Taxonomy" id="5499"/>
    <lineage>
        <taxon>Eukaryota</taxon>
        <taxon>Fungi</taxon>
        <taxon>Dikarya</taxon>
        <taxon>Ascomycota</taxon>
        <taxon>Pezizomycotina</taxon>
        <taxon>Dothideomycetes</taxon>
        <taxon>Dothideomycetidae</taxon>
        <taxon>Mycosphaerellales</taxon>
        <taxon>Mycosphaerellaceae</taxon>
        <taxon>Fulvia</taxon>
    </lineage>
</organism>
<comment type="pathway">
    <text evidence="1">Mycotoxin biosynthesis.</text>
</comment>
<gene>
    <name evidence="5" type="ORF">CLAFUR5_14548</name>
</gene>
<protein>
    <submittedName>
        <fullName evidence="5">Oxidase ustYa</fullName>
    </submittedName>
</protein>
<evidence type="ECO:0000313" key="5">
    <source>
        <dbReference type="EMBL" id="UJO24955.1"/>
    </source>
</evidence>
<dbReference type="GO" id="GO:0016491">
    <property type="term" value="F:oxidoreductase activity"/>
    <property type="evidence" value="ECO:0007669"/>
    <property type="project" value="UniProtKB-KW"/>
</dbReference>
<sequence length="239" mass="26841">MAVARPESCEAWERKLLLEANHTQDAVLKEQQQGHQEKSSSSVIVAIALLFLSTVLATTLAAVLAWKLQHACHPQAVAWLPPDVARDQVFKYQPIFGGGLSDESEQAWTNLIPKGKGFVHINNESPLVPAPGLNLSLPHQRAMVAVFHQMHCLYMTRSSYFSARAGNFDDIRPEHLSHCWDYLRQTLMCASDTTLEWVPAPPNDGGSTGWGYRHQCRDYGAVYTWAEKHRVTDTKRIHT</sequence>
<proteinExistence type="inferred from homology"/>
<dbReference type="OMA" id="MGKGWIN"/>
<evidence type="ECO:0000256" key="4">
    <source>
        <dbReference type="SAM" id="Phobius"/>
    </source>
</evidence>
<comment type="similarity">
    <text evidence="3">Belongs to the ustYa family.</text>
</comment>